<proteinExistence type="predicted"/>
<sequence>MRVKKISKKDGKSKHLSFEMAVRELYNTGTWEGDLEKIAELLNEQGRLLTPFATFEIEGR</sequence>
<dbReference type="EMBL" id="JAFBFI010000045">
    <property type="protein sequence ID" value="MBM7694889.1"/>
    <property type="molecule type" value="Genomic_DNA"/>
</dbReference>
<keyword evidence="2" id="KW-1185">Reference proteome</keyword>
<organism evidence="1 2">
    <name type="scientific">Peribacillus deserti</name>
    <dbReference type="NCBI Taxonomy" id="673318"/>
    <lineage>
        <taxon>Bacteria</taxon>
        <taxon>Bacillati</taxon>
        <taxon>Bacillota</taxon>
        <taxon>Bacilli</taxon>
        <taxon>Bacillales</taxon>
        <taxon>Bacillaceae</taxon>
        <taxon>Peribacillus</taxon>
    </lineage>
</organism>
<dbReference type="Proteomes" id="UP000823486">
    <property type="component" value="Unassembled WGS sequence"/>
</dbReference>
<evidence type="ECO:0000313" key="1">
    <source>
        <dbReference type="EMBL" id="MBM7694889.1"/>
    </source>
</evidence>
<name>A0ABS2QQ72_9BACI</name>
<accession>A0ABS2QQ72</accession>
<reference evidence="1 2" key="1">
    <citation type="submission" date="2021-01" db="EMBL/GenBank/DDBJ databases">
        <title>Genomic Encyclopedia of Type Strains, Phase IV (KMG-IV): sequencing the most valuable type-strain genomes for metagenomic binning, comparative biology and taxonomic classification.</title>
        <authorList>
            <person name="Goeker M."/>
        </authorList>
    </citation>
    <scope>NUCLEOTIDE SEQUENCE [LARGE SCALE GENOMIC DNA]</scope>
    <source>
        <strain evidence="1 2">DSM 105482</strain>
    </source>
</reference>
<comment type="caution">
    <text evidence="1">The sequence shown here is derived from an EMBL/GenBank/DDBJ whole genome shotgun (WGS) entry which is preliminary data.</text>
</comment>
<evidence type="ECO:0000313" key="2">
    <source>
        <dbReference type="Proteomes" id="UP000823486"/>
    </source>
</evidence>
<dbReference type="RefSeq" id="WP_204548567.1">
    <property type="nucleotide sequence ID" value="NZ_JAFBFI010000045.1"/>
</dbReference>
<protein>
    <submittedName>
        <fullName evidence="1">Uncharacterized protein</fullName>
    </submittedName>
</protein>
<gene>
    <name evidence="1" type="ORF">JOC77_004368</name>
</gene>